<dbReference type="Pfam" id="PF00126">
    <property type="entry name" value="HTH_1"/>
    <property type="match status" value="1"/>
</dbReference>
<dbReference type="Gene3D" id="1.10.10.10">
    <property type="entry name" value="Winged helix-like DNA-binding domain superfamily/Winged helix DNA-binding domain"/>
    <property type="match status" value="1"/>
</dbReference>
<evidence type="ECO:0000256" key="4">
    <source>
        <dbReference type="ARBA" id="ARBA00023163"/>
    </source>
</evidence>
<dbReference type="InterPro" id="IPR000847">
    <property type="entry name" value="LysR_HTH_N"/>
</dbReference>
<reference evidence="6 7" key="1">
    <citation type="submission" date="2020-12" db="EMBL/GenBank/DDBJ databases">
        <authorList>
            <person name="Shan Y."/>
        </authorList>
    </citation>
    <scope>NUCLEOTIDE SEQUENCE [LARGE SCALE GENOMIC DNA]</scope>
    <source>
        <strain evidence="7">csc3.9</strain>
    </source>
</reference>
<dbReference type="Proteomes" id="UP000596063">
    <property type="component" value="Chromosome"/>
</dbReference>
<dbReference type="PANTHER" id="PTHR30126:SF5">
    <property type="entry name" value="HTH-TYPE TRANSCRIPTIONAL ACTIVATOR CMPR"/>
    <property type="match status" value="1"/>
</dbReference>
<dbReference type="KEGG" id="snan:I6N98_11260"/>
<protein>
    <submittedName>
        <fullName evidence="6">LysR family transcriptional regulator</fullName>
    </submittedName>
</protein>
<organism evidence="6 7">
    <name type="scientific">Spongiibacter nanhainus</name>
    <dbReference type="NCBI Taxonomy" id="2794344"/>
    <lineage>
        <taxon>Bacteria</taxon>
        <taxon>Pseudomonadati</taxon>
        <taxon>Pseudomonadota</taxon>
        <taxon>Gammaproteobacteria</taxon>
        <taxon>Cellvibrionales</taxon>
        <taxon>Spongiibacteraceae</taxon>
        <taxon>Spongiibacter</taxon>
    </lineage>
</organism>
<sequence>MQTSFLSRLTLRQIDVFLAVCQQRSYSKAAQQLALTQPAVSAQIRSLESVVGQALFDYLGKQLYLTPAGEVLLRAGREFKQRLVHLEIELTELHGSLHGTLNLAIETSADTVLPDLVNQFLAQHSGADIIVHVANHQGLLARLEDNLDDLAIMARVPGDRDLSFTPFTEHRLLAVAANDHELANRNSSIPLLELLDYPMLLREPGSGTRRVFEDHCQQRSCVVRHSRQLGSNQAIASALPRSGAVAILPEPLVSTLAPSQKLVALPVEDFPIRRSWCTAYPKGKHLNPLAAAFLNFLHNQA</sequence>
<name>A0A7T4UPE3_9GAMM</name>
<dbReference type="SUPFAM" id="SSF46785">
    <property type="entry name" value="Winged helix' DNA-binding domain"/>
    <property type="match status" value="1"/>
</dbReference>
<evidence type="ECO:0000313" key="6">
    <source>
        <dbReference type="EMBL" id="QQD16958.1"/>
    </source>
</evidence>
<dbReference type="PANTHER" id="PTHR30126">
    <property type="entry name" value="HTH-TYPE TRANSCRIPTIONAL REGULATOR"/>
    <property type="match status" value="1"/>
</dbReference>
<dbReference type="RefSeq" id="WP_198568460.1">
    <property type="nucleotide sequence ID" value="NZ_CP066167.1"/>
</dbReference>
<accession>A0A7T4UPE3</accession>
<dbReference type="PRINTS" id="PR00039">
    <property type="entry name" value="HTHLYSR"/>
</dbReference>
<dbReference type="PROSITE" id="PS50931">
    <property type="entry name" value="HTH_LYSR"/>
    <property type="match status" value="1"/>
</dbReference>
<keyword evidence="4" id="KW-0804">Transcription</keyword>
<dbReference type="Gene3D" id="3.40.190.290">
    <property type="match status" value="1"/>
</dbReference>
<keyword evidence="2" id="KW-0805">Transcription regulation</keyword>
<dbReference type="InterPro" id="IPR005119">
    <property type="entry name" value="LysR_subst-bd"/>
</dbReference>
<evidence type="ECO:0000313" key="7">
    <source>
        <dbReference type="Proteomes" id="UP000596063"/>
    </source>
</evidence>
<evidence type="ECO:0000256" key="1">
    <source>
        <dbReference type="ARBA" id="ARBA00009437"/>
    </source>
</evidence>
<keyword evidence="3" id="KW-0238">DNA-binding</keyword>
<proteinExistence type="inferred from homology"/>
<comment type="similarity">
    <text evidence="1">Belongs to the LysR transcriptional regulatory family.</text>
</comment>
<dbReference type="GO" id="GO:0000976">
    <property type="term" value="F:transcription cis-regulatory region binding"/>
    <property type="evidence" value="ECO:0007669"/>
    <property type="project" value="TreeGrafter"/>
</dbReference>
<dbReference type="SUPFAM" id="SSF53850">
    <property type="entry name" value="Periplasmic binding protein-like II"/>
    <property type="match status" value="1"/>
</dbReference>
<dbReference type="AlphaFoldDB" id="A0A7T4UPE3"/>
<dbReference type="InterPro" id="IPR036388">
    <property type="entry name" value="WH-like_DNA-bd_sf"/>
</dbReference>
<gene>
    <name evidence="6" type="ORF">I6N98_11260</name>
</gene>
<evidence type="ECO:0000259" key="5">
    <source>
        <dbReference type="PROSITE" id="PS50931"/>
    </source>
</evidence>
<keyword evidence="7" id="KW-1185">Reference proteome</keyword>
<evidence type="ECO:0000256" key="3">
    <source>
        <dbReference type="ARBA" id="ARBA00023125"/>
    </source>
</evidence>
<dbReference type="GO" id="GO:0003700">
    <property type="term" value="F:DNA-binding transcription factor activity"/>
    <property type="evidence" value="ECO:0007669"/>
    <property type="project" value="InterPro"/>
</dbReference>
<dbReference type="EMBL" id="CP066167">
    <property type="protein sequence ID" value="QQD16958.1"/>
    <property type="molecule type" value="Genomic_DNA"/>
</dbReference>
<evidence type="ECO:0000256" key="2">
    <source>
        <dbReference type="ARBA" id="ARBA00023015"/>
    </source>
</evidence>
<dbReference type="InterPro" id="IPR036390">
    <property type="entry name" value="WH_DNA-bd_sf"/>
</dbReference>
<feature type="domain" description="HTH lysR-type" evidence="5">
    <location>
        <begin position="9"/>
        <end position="66"/>
    </location>
</feature>
<dbReference type="Pfam" id="PF03466">
    <property type="entry name" value="LysR_substrate"/>
    <property type="match status" value="1"/>
</dbReference>